<evidence type="ECO:0000313" key="6">
    <source>
        <dbReference type="Proteomes" id="UP001201163"/>
    </source>
</evidence>
<comment type="caution">
    <text evidence="5">The sequence shown here is derived from an EMBL/GenBank/DDBJ whole genome shotgun (WGS) entry which is preliminary data.</text>
</comment>
<proteinExistence type="inferred from homology"/>
<evidence type="ECO:0000259" key="4">
    <source>
        <dbReference type="Pfam" id="PF00561"/>
    </source>
</evidence>
<name>A0AAD4LNT3_9AGAM</name>
<evidence type="ECO:0000256" key="1">
    <source>
        <dbReference type="ARBA" id="ARBA00022801"/>
    </source>
</evidence>
<keyword evidence="6" id="KW-1185">Reference proteome</keyword>
<organism evidence="5 6">
    <name type="scientific">Lactarius akahatsu</name>
    <dbReference type="NCBI Taxonomy" id="416441"/>
    <lineage>
        <taxon>Eukaryota</taxon>
        <taxon>Fungi</taxon>
        <taxon>Dikarya</taxon>
        <taxon>Basidiomycota</taxon>
        <taxon>Agaricomycotina</taxon>
        <taxon>Agaricomycetes</taxon>
        <taxon>Russulales</taxon>
        <taxon>Russulaceae</taxon>
        <taxon>Lactarius</taxon>
    </lineage>
</organism>
<evidence type="ECO:0000313" key="5">
    <source>
        <dbReference type="EMBL" id="KAH8999455.1"/>
    </source>
</evidence>
<gene>
    <name evidence="5" type="ORF">EDB92DRAFT_1790908</name>
</gene>
<dbReference type="PRINTS" id="PR00412">
    <property type="entry name" value="EPOXHYDRLASE"/>
</dbReference>
<evidence type="ECO:0000256" key="2">
    <source>
        <dbReference type="ARBA" id="ARBA00038334"/>
    </source>
</evidence>
<dbReference type="SUPFAM" id="SSF53474">
    <property type="entry name" value="alpha/beta-Hydrolases"/>
    <property type="match status" value="1"/>
</dbReference>
<keyword evidence="3" id="KW-0732">Signal</keyword>
<evidence type="ECO:0000256" key="3">
    <source>
        <dbReference type="SAM" id="SignalP"/>
    </source>
</evidence>
<dbReference type="InterPro" id="IPR029058">
    <property type="entry name" value="AB_hydrolase_fold"/>
</dbReference>
<dbReference type="PANTHER" id="PTHR43329">
    <property type="entry name" value="EPOXIDE HYDROLASE"/>
    <property type="match status" value="1"/>
</dbReference>
<feature type="chain" id="PRO_5041897915" evidence="3">
    <location>
        <begin position="23"/>
        <end position="369"/>
    </location>
</feature>
<dbReference type="InterPro" id="IPR000073">
    <property type="entry name" value="AB_hydrolase_1"/>
</dbReference>
<dbReference type="AlphaFoldDB" id="A0AAD4LNT3"/>
<dbReference type="GO" id="GO:0016787">
    <property type="term" value="F:hydrolase activity"/>
    <property type="evidence" value="ECO:0007669"/>
    <property type="project" value="UniProtKB-KW"/>
</dbReference>
<dbReference type="EMBL" id="JAKELL010000004">
    <property type="protein sequence ID" value="KAH8999455.1"/>
    <property type="molecule type" value="Genomic_DNA"/>
</dbReference>
<feature type="domain" description="AB hydrolase-1" evidence="4">
    <location>
        <begin position="66"/>
        <end position="342"/>
    </location>
</feature>
<dbReference type="InterPro" id="IPR000639">
    <property type="entry name" value="Epox_hydrolase-like"/>
</dbReference>
<dbReference type="Gene3D" id="3.40.50.1820">
    <property type="entry name" value="alpha/beta hydrolase"/>
    <property type="match status" value="1"/>
</dbReference>
<feature type="signal peptide" evidence="3">
    <location>
        <begin position="1"/>
        <end position="22"/>
    </location>
</feature>
<accession>A0AAD4LNT3</accession>
<keyword evidence="1" id="KW-0378">Hydrolase</keyword>
<reference evidence="5" key="1">
    <citation type="submission" date="2022-01" db="EMBL/GenBank/DDBJ databases">
        <title>Comparative genomics reveals a dynamic genome evolution in the ectomycorrhizal milk-cap (Lactarius) mushrooms.</title>
        <authorList>
            <consortium name="DOE Joint Genome Institute"/>
            <person name="Lebreton A."/>
            <person name="Tang N."/>
            <person name="Kuo A."/>
            <person name="LaButti K."/>
            <person name="Drula E."/>
            <person name="Barry K."/>
            <person name="Clum A."/>
            <person name="Lipzen A."/>
            <person name="Mousain D."/>
            <person name="Ng V."/>
            <person name="Wang R."/>
            <person name="Wang X."/>
            <person name="Dai Y."/>
            <person name="Henrissat B."/>
            <person name="Grigoriev I.V."/>
            <person name="Guerin-Laguette A."/>
            <person name="Yu F."/>
            <person name="Martin F.M."/>
        </authorList>
    </citation>
    <scope>NUCLEOTIDE SEQUENCE</scope>
    <source>
        <strain evidence="5">QP</strain>
    </source>
</reference>
<comment type="similarity">
    <text evidence="2">Belongs to the AB hydrolase superfamily. Epoxide hydrolase family.</text>
</comment>
<dbReference type="Pfam" id="PF00561">
    <property type="entry name" value="Abhydrolase_1"/>
    <property type="match status" value="1"/>
</dbReference>
<sequence length="369" mass="41717">MIPRVLLTASLFLISVASNGFATKAPFNPREYPKNVVTCPAINRAENKQVDIDLHYVDINPQAKKTLLFLHGWPGLWASWKYQIEEFQNDYHIIAPDIRGFGASTHPGDVRSSGTMPDLVGDLLCILEHAGALEAIAVGHDWGTQLAYEAARERPDIFTAVVGITIPYMPCAGPFVPTQTLVAAHPRLAYQLFFDSQTHAAATELGRDIRRTLRGTLRHVASPPPEDFLTNPETFLGAWDHYEEIPEIGFLSKEEEDYWVEQYSIQGFKHNLQFYTDENRLAAWQFANEQGNHTIPQPVLSILATEDPVANMELAAKLLHSFDFLPNHSLHRLPTAHWTQLEMPDEVNSIIREWLTKLDAKQEHTHDEL</sequence>
<protein>
    <submittedName>
        <fullName evidence="5">Alpha/beta-hydrolase</fullName>
    </submittedName>
</protein>
<dbReference type="Proteomes" id="UP001201163">
    <property type="component" value="Unassembled WGS sequence"/>
</dbReference>